<dbReference type="EMBL" id="JACGWN010000007">
    <property type="protein sequence ID" value="KAL0443895.1"/>
    <property type="molecule type" value="Genomic_DNA"/>
</dbReference>
<gene>
    <name evidence="1" type="ORF">Slati_2112200</name>
</gene>
<reference evidence="1" key="2">
    <citation type="journal article" date="2024" name="Plant">
        <title>Genomic evolution and insights into agronomic trait innovations of Sesamum species.</title>
        <authorList>
            <person name="Miao H."/>
            <person name="Wang L."/>
            <person name="Qu L."/>
            <person name="Liu H."/>
            <person name="Sun Y."/>
            <person name="Le M."/>
            <person name="Wang Q."/>
            <person name="Wei S."/>
            <person name="Zheng Y."/>
            <person name="Lin W."/>
            <person name="Duan Y."/>
            <person name="Cao H."/>
            <person name="Xiong S."/>
            <person name="Wang X."/>
            <person name="Wei L."/>
            <person name="Li C."/>
            <person name="Ma Q."/>
            <person name="Ju M."/>
            <person name="Zhao R."/>
            <person name="Li G."/>
            <person name="Mu C."/>
            <person name="Tian Q."/>
            <person name="Mei H."/>
            <person name="Zhang T."/>
            <person name="Gao T."/>
            <person name="Zhang H."/>
        </authorList>
    </citation>
    <scope>NUCLEOTIDE SEQUENCE</scope>
    <source>
        <strain evidence="1">KEN1</strain>
    </source>
</reference>
<proteinExistence type="predicted"/>
<organism evidence="1">
    <name type="scientific">Sesamum latifolium</name>
    <dbReference type="NCBI Taxonomy" id="2727402"/>
    <lineage>
        <taxon>Eukaryota</taxon>
        <taxon>Viridiplantae</taxon>
        <taxon>Streptophyta</taxon>
        <taxon>Embryophyta</taxon>
        <taxon>Tracheophyta</taxon>
        <taxon>Spermatophyta</taxon>
        <taxon>Magnoliopsida</taxon>
        <taxon>eudicotyledons</taxon>
        <taxon>Gunneridae</taxon>
        <taxon>Pentapetalae</taxon>
        <taxon>asterids</taxon>
        <taxon>lamiids</taxon>
        <taxon>Lamiales</taxon>
        <taxon>Pedaliaceae</taxon>
        <taxon>Sesamum</taxon>
    </lineage>
</organism>
<evidence type="ECO:0000313" key="1">
    <source>
        <dbReference type="EMBL" id="KAL0443895.1"/>
    </source>
</evidence>
<accession>A0AAW2WUY4</accession>
<protein>
    <submittedName>
        <fullName evidence="1">Uncharacterized protein</fullName>
    </submittedName>
</protein>
<comment type="caution">
    <text evidence="1">The sequence shown here is derived from an EMBL/GenBank/DDBJ whole genome shotgun (WGS) entry which is preliminary data.</text>
</comment>
<dbReference type="AlphaFoldDB" id="A0AAW2WUY4"/>
<reference evidence="1" key="1">
    <citation type="submission" date="2020-06" db="EMBL/GenBank/DDBJ databases">
        <authorList>
            <person name="Li T."/>
            <person name="Hu X."/>
            <person name="Zhang T."/>
            <person name="Song X."/>
            <person name="Zhang H."/>
            <person name="Dai N."/>
            <person name="Sheng W."/>
            <person name="Hou X."/>
            <person name="Wei L."/>
        </authorList>
    </citation>
    <scope>NUCLEOTIDE SEQUENCE</scope>
    <source>
        <strain evidence="1">KEN1</strain>
        <tissue evidence="1">Leaf</tissue>
    </source>
</reference>
<sequence length="123" mass="13158">MTSTNARILNKFARIKGTLPRGAFSVIAIIPPFPSTRADVLPLQAVGPVVDPTSSIQTQVLVPLRTQTLTPEVTHEATRIVEVDNEDTISKTLGALNLEYTRESISIGARISIAAPVIKSLIG</sequence>
<name>A0AAW2WUY4_9LAMI</name>